<dbReference type="InterPro" id="IPR036378">
    <property type="entry name" value="FAS1_dom_sf"/>
</dbReference>
<dbReference type="Gene3D" id="2.30.180.10">
    <property type="entry name" value="FAS1 domain"/>
    <property type="match status" value="2"/>
</dbReference>
<dbReference type="AlphaFoldDB" id="A0A8J1UL94"/>
<name>A0A8J1UL94_OWEFU</name>
<dbReference type="FunFam" id="2.30.180.10:FF:000032">
    <property type="entry name" value="Fasciclin domain-containing protein, putative"/>
    <property type="match status" value="2"/>
</dbReference>
<dbReference type="Pfam" id="PF02469">
    <property type="entry name" value="Fasciclin"/>
    <property type="match status" value="2"/>
</dbReference>
<evidence type="ECO:0000313" key="2">
    <source>
        <dbReference type="Proteomes" id="UP000749559"/>
    </source>
</evidence>
<dbReference type="EMBL" id="CAIIXF020000009">
    <property type="protein sequence ID" value="CAH1793307.1"/>
    <property type="molecule type" value="Genomic_DNA"/>
</dbReference>
<protein>
    <submittedName>
        <fullName evidence="1">Uncharacterized protein</fullName>
    </submittedName>
</protein>
<gene>
    <name evidence="1" type="ORF">OFUS_LOCUS18172</name>
</gene>
<dbReference type="PROSITE" id="PS50213">
    <property type="entry name" value="FAS1"/>
    <property type="match status" value="2"/>
</dbReference>
<proteinExistence type="predicted"/>
<dbReference type="SMART" id="SM00554">
    <property type="entry name" value="FAS1"/>
    <property type="match status" value="2"/>
</dbReference>
<comment type="caution">
    <text evidence="1">The sequence shown here is derived from an EMBL/GenBank/DDBJ whole genome shotgun (WGS) entry which is preliminary data.</text>
</comment>
<accession>A0A8J1UL94</accession>
<dbReference type="Proteomes" id="UP000749559">
    <property type="component" value="Unassembled WGS sequence"/>
</dbReference>
<dbReference type="InterPro" id="IPR050904">
    <property type="entry name" value="Adhesion/Biosynth-related"/>
</dbReference>
<dbReference type="GO" id="GO:0030198">
    <property type="term" value="P:extracellular matrix organization"/>
    <property type="evidence" value="ECO:0007669"/>
    <property type="project" value="TreeGrafter"/>
</dbReference>
<dbReference type="GO" id="GO:0050839">
    <property type="term" value="F:cell adhesion molecule binding"/>
    <property type="evidence" value="ECO:0007669"/>
    <property type="project" value="TreeGrafter"/>
</dbReference>
<evidence type="ECO:0000313" key="1">
    <source>
        <dbReference type="EMBL" id="CAH1793307.1"/>
    </source>
</evidence>
<reference evidence="1" key="1">
    <citation type="submission" date="2022-03" db="EMBL/GenBank/DDBJ databases">
        <authorList>
            <person name="Martin C."/>
        </authorList>
    </citation>
    <scope>NUCLEOTIDE SEQUENCE</scope>
</reference>
<dbReference type="GO" id="GO:0005615">
    <property type="term" value="C:extracellular space"/>
    <property type="evidence" value="ECO:0007669"/>
    <property type="project" value="TreeGrafter"/>
</dbReference>
<organism evidence="1 2">
    <name type="scientific">Owenia fusiformis</name>
    <name type="common">Polychaete worm</name>
    <dbReference type="NCBI Taxonomy" id="6347"/>
    <lineage>
        <taxon>Eukaryota</taxon>
        <taxon>Metazoa</taxon>
        <taxon>Spiralia</taxon>
        <taxon>Lophotrochozoa</taxon>
        <taxon>Annelida</taxon>
        <taxon>Polychaeta</taxon>
        <taxon>Sedentaria</taxon>
        <taxon>Canalipalpata</taxon>
        <taxon>Sabellida</taxon>
        <taxon>Oweniida</taxon>
        <taxon>Oweniidae</taxon>
        <taxon>Owenia</taxon>
    </lineage>
</organism>
<dbReference type="PANTHER" id="PTHR10900:SF124">
    <property type="entry name" value="FI05614P"/>
    <property type="match status" value="1"/>
</dbReference>
<dbReference type="PANTHER" id="PTHR10900">
    <property type="entry name" value="PERIOSTIN-RELATED"/>
    <property type="match status" value="1"/>
</dbReference>
<dbReference type="InterPro" id="IPR000782">
    <property type="entry name" value="FAS1_domain"/>
</dbReference>
<dbReference type="OrthoDB" id="286301at2759"/>
<dbReference type="SUPFAM" id="SSF82153">
    <property type="entry name" value="FAS1 domain"/>
    <property type="match status" value="2"/>
</dbReference>
<dbReference type="GO" id="GO:0031012">
    <property type="term" value="C:extracellular matrix"/>
    <property type="evidence" value="ECO:0007669"/>
    <property type="project" value="TreeGrafter"/>
</dbReference>
<keyword evidence="2" id="KW-1185">Reference proteome</keyword>
<dbReference type="GO" id="GO:0007155">
    <property type="term" value="P:cell adhesion"/>
    <property type="evidence" value="ECO:0007669"/>
    <property type="project" value="TreeGrafter"/>
</dbReference>
<sequence>MKLFVALACLCMASALPENMLNFNMEIWNDRADMNIVQVAEKLGANTLVKLVKAAGLADTLMGPGPFTVFAPTDDAFAALPKELLRILMKDTALLKSVLLYHVLGGKVTSDMLKNEEVVPSLDTGKSIRINIYNDGKLITATGSPVVMADQMASNGVIHVLSRVMFPIPTMNIVTAVAGGKDFSTLLTAVQTAGLASTLEGGPFTVFAPTNQAFAKLPPGVLDGLLKNKTALTAVLTYHVVSGTFYSASLSDGMMVPTVNGKDVKVSIGGGMVRVNNAEVIMADDAVTNGVIHVIDTVLIPPTMHFQLV</sequence>